<dbReference type="GeneID" id="95357533"/>
<dbReference type="InterPro" id="IPR025355">
    <property type="entry name" value="DUF4259"/>
</dbReference>
<reference evidence="1" key="1">
    <citation type="journal article" date="2014" name="Int. J. Syst. Evol. Microbiol.">
        <title>Complete genome sequence of Corynebacterium casei LMG S-19264T (=DSM 44701T), isolated from a smear-ripened cheese.</title>
        <authorList>
            <consortium name="US DOE Joint Genome Institute (JGI-PGF)"/>
            <person name="Walter F."/>
            <person name="Albersmeier A."/>
            <person name="Kalinowski J."/>
            <person name="Ruckert C."/>
        </authorList>
    </citation>
    <scope>NUCLEOTIDE SEQUENCE</scope>
    <source>
        <strain evidence="1">JCM 4646</strain>
    </source>
</reference>
<dbReference type="Pfam" id="PF14078">
    <property type="entry name" value="DUF4259"/>
    <property type="match status" value="1"/>
</dbReference>
<sequence length="148" mass="15912">MGTWDIGPFGNDTAADFSYTLDETPPGERENLIRTTPARTVQTRDYLDSPEAVETVAAAALVAAQCPAGEPITTSYGPDNALPRFATDLRTLAAEALGRVLADESELAELWDDSGQRPQWRQSIARLRAVLDPRPGSQEEPAAPGLTC</sequence>
<organism evidence="1 2">
    <name type="scientific">Kitasatospora indigofera</name>
    <dbReference type="NCBI Taxonomy" id="67307"/>
    <lineage>
        <taxon>Bacteria</taxon>
        <taxon>Bacillati</taxon>
        <taxon>Actinomycetota</taxon>
        <taxon>Actinomycetes</taxon>
        <taxon>Kitasatosporales</taxon>
        <taxon>Streptomycetaceae</taxon>
        <taxon>Kitasatospora</taxon>
    </lineage>
</organism>
<accession>A0A919L5G2</accession>
<dbReference type="RefSeq" id="WP_190215208.1">
    <property type="nucleotide sequence ID" value="NZ_BNBO01000071.1"/>
</dbReference>
<dbReference type="AlphaFoldDB" id="A0A919L5G2"/>
<evidence type="ECO:0000313" key="1">
    <source>
        <dbReference type="EMBL" id="GHH84159.1"/>
    </source>
</evidence>
<reference evidence="1" key="2">
    <citation type="submission" date="2020-09" db="EMBL/GenBank/DDBJ databases">
        <authorList>
            <person name="Sun Q."/>
            <person name="Ohkuma M."/>
        </authorList>
    </citation>
    <scope>NUCLEOTIDE SEQUENCE</scope>
    <source>
        <strain evidence="1">JCM 4646</strain>
    </source>
</reference>
<keyword evidence="2" id="KW-1185">Reference proteome</keyword>
<evidence type="ECO:0008006" key="3">
    <source>
        <dbReference type="Google" id="ProtNLM"/>
    </source>
</evidence>
<protein>
    <recommendedName>
        <fullName evidence="3">DUF4259 domain-containing protein</fullName>
    </recommendedName>
</protein>
<dbReference type="Proteomes" id="UP000617734">
    <property type="component" value="Unassembled WGS sequence"/>
</dbReference>
<evidence type="ECO:0000313" key="2">
    <source>
        <dbReference type="Proteomes" id="UP000617734"/>
    </source>
</evidence>
<comment type="caution">
    <text evidence="1">The sequence shown here is derived from an EMBL/GenBank/DDBJ whole genome shotgun (WGS) entry which is preliminary data.</text>
</comment>
<name>A0A919L5G2_9ACTN</name>
<gene>
    <name evidence="1" type="ORF">GCM10018781_72890</name>
</gene>
<dbReference type="EMBL" id="BNBO01000071">
    <property type="protein sequence ID" value="GHH84159.1"/>
    <property type="molecule type" value="Genomic_DNA"/>
</dbReference>
<proteinExistence type="predicted"/>